<proteinExistence type="predicted"/>
<sequence length="67" mass="7611">MRKAIFKVWSDSVSFVQNALTATEEYPDILLASFSMKESETPGMGSRRNSAGRSWIYEPFPLCFQIS</sequence>
<organism evidence="1">
    <name type="scientific">Candidatus Kentrum sp. FW</name>
    <dbReference type="NCBI Taxonomy" id="2126338"/>
    <lineage>
        <taxon>Bacteria</taxon>
        <taxon>Pseudomonadati</taxon>
        <taxon>Pseudomonadota</taxon>
        <taxon>Gammaproteobacteria</taxon>
        <taxon>Candidatus Kentrum</taxon>
    </lineage>
</organism>
<gene>
    <name evidence="1" type="ORF">BECKFW1821A_GA0114235_10524</name>
    <name evidence="2" type="ORF">BECKFW1821B_GA0114236_11145</name>
</gene>
<reference evidence="1" key="1">
    <citation type="submission" date="2019-02" db="EMBL/GenBank/DDBJ databases">
        <authorList>
            <person name="Gruber-Vodicka R. H."/>
            <person name="Seah K. B. B."/>
        </authorList>
    </citation>
    <scope>NUCLEOTIDE SEQUENCE</scope>
    <source>
        <strain evidence="2">BECK_BZ106</strain>
        <strain evidence="1">BECK_BZ15</strain>
    </source>
</reference>
<name>A0A450SMU1_9GAMM</name>
<evidence type="ECO:0000313" key="1">
    <source>
        <dbReference type="EMBL" id="VFJ55152.1"/>
    </source>
</evidence>
<dbReference type="EMBL" id="CAADEW010000052">
    <property type="protein sequence ID" value="VFJ55152.1"/>
    <property type="molecule type" value="Genomic_DNA"/>
</dbReference>
<evidence type="ECO:0000313" key="2">
    <source>
        <dbReference type="EMBL" id="VFJ66245.1"/>
    </source>
</evidence>
<dbReference type="EMBL" id="CAADFD010000114">
    <property type="protein sequence ID" value="VFJ66245.1"/>
    <property type="molecule type" value="Genomic_DNA"/>
</dbReference>
<accession>A0A450SMU1</accession>
<dbReference type="AlphaFoldDB" id="A0A450SMU1"/>
<protein>
    <submittedName>
        <fullName evidence="1">Uncharacterized protein</fullName>
    </submittedName>
</protein>